<evidence type="ECO:0000313" key="9">
    <source>
        <dbReference type="Proteomes" id="UP001201873"/>
    </source>
</evidence>
<name>A0ABT0K4L8_9ACTN</name>
<dbReference type="SUPFAM" id="SSF50129">
    <property type="entry name" value="GroES-like"/>
    <property type="match status" value="1"/>
</dbReference>
<feature type="domain" description="Alcohol dehydrogenase-like N-terminal" evidence="7">
    <location>
        <begin position="25"/>
        <end position="136"/>
    </location>
</feature>
<evidence type="ECO:0000256" key="5">
    <source>
        <dbReference type="ARBA" id="ARBA00023002"/>
    </source>
</evidence>
<dbReference type="Pfam" id="PF00107">
    <property type="entry name" value="ADH_zinc_N"/>
    <property type="match status" value="1"/>
</dbReference>
<dbReference type="PANTHER" id="PTHR43161:SF23">
    <property type="entry name" value="(R,R)-BUTANEDIOL DEHYDROGENASE-RELATED"/>
    <property type="match status" value="1"/>
</dbReference>
<dbReference type="Proteomes" id="UP001201873">
    <property type="component" value="Unassembled WGS sequence"/>
</dbReference>
<keyword evidence="9" id="KW-1185">Reference proteome</keyword>
<dbReference type="SUPFAM" id="SSF51735">
    <property type="entry name" value="NAD(P)-binding Rossmann-fold domains"/>
    <property type="match status" value="1"/>
</dbReference>
<organism evidence="8 9">
    <name type="scientific">Frankia umida</name>
    <dbReference type="NCBI Taxonomy" id="573489"/>
    <lineage>
        <taxon>Bacteria</taxon>
        <taxon>Bacillati</taxon>
        <taxon>Actinomycetota</taxon>
        <taxon>Actinomycetes</taxon>
        <taxon>Frankiales</taxon>
        <taxon>Frankiaceae</taxon>
        <taxon>Frankia</taxon>
    </lineage>
</organism>
<comment type="caution">
    <text evidence="8">The sequence shown here is derived from an EMBL/GenBank/DDBJ whole genome shotgun (WGS) entry which is preliminary data.</text>
</comment>
<dbReference type="PANTHER" id="PTHR43161">
    <property type="entry name" value="SORBITOL DEHYDROGENASE"/>
    <property type="match status" value="1"/>
</dbReference>
<dbReference type="EMBL" id="JALKFT010000042">
    <property type="protein sequence ID" value="MCK9878720.1"/>
    <property type="molecule type" value="Genomic_DNA"/>
</dbReference>
<protein>
    <submittedName>
        <fullName evidence="8">Alcohol dehydrogenase catalytic domain-containing protein</fullName>
    </submittedName>
</protein>
<evidence type="ECO:0000256" key="3">
    <source>
        <dbReference type="ARBA" id="ARBA00022723"/>
    </source>
</evidence>
<dbReference type="InterPro" id="IPR036291">
    <property type="entry name" value="NAD(P)-bd_dom_sf"/>
</dbReference>
<sequence>MRAARLHGARDIRIEEVPEPSLLPDGLLLRPRFTGLCGSDLHVWHAGPFGDLGPMVLGHEFSAEVVAVGDQVTDDRLRPGTLVAVEPMWTCGQCGPCRRGAYNLCRDIVWHGLSEHDGGLGELTAVRACMAHPLPDGVDALAGALVEPLAVAHHAVGRGGLGTGGTAAVLGAGPIGIAVALNLVARGVALIVVSEPSLVRRTALTTALAAVGVHEPDAALAPAAAPGTAAALGTGAGTGAGAGTTLRVVDPAAEDLPSAVAGLTEGDGVEVVFDAAGVEPAFQAGLRIVRPGGRVVTVAIYARPVAFRPLDVFFGEIDLVASCAYQDDFPSVIDLLRAGAFPTDGWVHPVAFDTVGAAFETLDQAQAVKLLVDLT</sequence>
<reference evidence="8 9" key="1">
    <citation type="submission" date="2022-04" db="EMBL/GenBank/DDBJ databases">
        <title>Genome diversity in the genus Frankia.</title>
        <authorList>
            <person name="Carlos-Shanley C."/>
            <person name="Hahn D."/>
        </authorList>
    </citation>
    <scope>NUCLEOTIDE SEQUENCE [LARGE SCALE GENOMIC DNA]</scope>
    <source>
        <strain evidence="8 9">Ag45/Mut15</strain>
    </source>
</reference>
<keyword evidence="4" id="KW-0862">Zinc</keyword>
<dbReference type="Gene3D" id="3.90.180.10">
    <property type="entry name" value="Medium-chain alcohol dehydrogenases, catalytic domain"/>
    <property type="match status" value="2"/>
</dbReference>
<keyword evidence="5" id="KW-0560">Oxidoreductase</keyword>
<evidence type="ECO:0000256" key="1">
    <source>
        <dbReference type="ARBA" id="ARBA00001947"/>
    </source>
</evidence>
<feature type="domain" description="Alcohol dehydrogenase-like C-terminal" evidence="6">
    <location>
        <begin position="247"/>
        <end position="336"/>
    </location>
</feature>
<dbReference type="InterPro" id="IPR011032">
    <property type="entry name" value="GroES-like_sf"/>
</dbReference>
<evidence type="ECO:0000256" key="4">
    <source>
        <dbReference type="ARBA" id="ARBA00022833"/>
    </source>
</evidence>
<evidence type="ECO:0000256" key="2">
    <source>
        <dbReference type="ARBA" id="ARBA00008072"/>
    </source>
</evidence>
<accession>A0ABT0K4L8</accession>
<evidence type="ECO:0000313" key="8">
    <source>
        <dbReference type="EMBL" id="MCK9878720.1"/>
    </source>
</evidence>
<comment type="similarity">
    <text evidence="2">Belongs to the zinc-containing alcohol dehydrogenase family.</text>
</comment>
<keyword evidence="3" id="KW-0479">Metal-binding</keyword>
<proteinExistence type="inferred from homology"/>
<evidence type="ECO:0000259" key="7">
    <source>
        <dbReference type="Pfam" id="PF08240"/>
    </source>
</evidence>
<dbReference type="Pfam" id="PF08240">
    <property type="entry name" value="ADH_N"/>
    <property type="match status" value="1"/>
</dbReference>
<dbReference type="Gene3D" id="3.40.50.720">
    <property type="entry name" value="NAD(P)-binding Rossmann-like Domain"/>
    <property type="match status" value="2"/>
</dbReference>
<dbReference type="RefSeq" id="WP_248826806.1">
    <property type="nucleotide sequence ID" value="NZ_JALKFT010000042.1"/>
</dbReference>
<evidence type="ECO:0000259" key="6">
    <source>
        <dbReference type="Pfam" id="PF00107"/>
    </source>
</evidence>
<gene>
    <name evidence="8" type="ORF">MXD59_23655</name>
</gene>
<dbReference type="InterPro" id="IPR013154">
    <property type="entry name" value="ADH-like_N"/>
</dbReference>
<dbReference type="InterPro" id="IPR013149">
    <property type="entry name" value="ADH-like_C"/>
</dbReference>
<comment type="cofactor">
    <cofactor evidence="1">
        <name>Zn(2+)</name>
        <dbReference type="ChEBI" id="CHEBI:29105"/>
    </cofactor>
</comment>